<reference evidence="2 3" key="1">
    <citation type="submission" date="2023-12" db="EMBL/GenBank/DDBJ databases">
        <title>Description of Novel Strain Fulvimarina sp. 2208YS6-2-32 isolated from Uroteuthis (Photololigo) edulis.</title>
        <authorList>
            <person name="Park J.-S."/>
        </authorList>
    </citation>
    <scope>NUCLEOTIDE SEQUENCE [LARGE SCALE GENOMIC DNA]</scope>
    <source>
        <strain evidence="2 3">2208YS6-2-32</strain>
    </source>
</reference>
<evidence type="ECO:0000256" key="1">
    <source>
        <dbReference type="SAM" id="MobiDB-lite"/>
    </source>
</evidence>
<feature type="region of interest" description="Disordered" evidence="1">
    <location>
        <begin position="31"/>
        <end position="65"/>
    </location>
</feature>
<evidence type="ECO:0008006" key="4">
    <source>
        <dbReference type="Google" id="ProtNLM"/>
    </source>
</evidence>
<dbReference type="EMBL" id="JAXLPB010000007">
    <property type="protein sequence ID" value="MDY8110900.1"/>
    <property type="molecule type" value="Genomic_DNA"/>
</dbReference>
<protein>
    <recommendedName>
        <fullName evidence="4">Stability/partitioning determinant</fullName>
    </recommendedName>
</protein>
<accession>A0ABU5I6A2</accession>
<gene>
    <name evidence="2" type="ORF">U0C82_17310</name>
</gene>
<name>A0ABU5I6A2_9HYPH</name>
<dbReference type="RefSeq" id="WP_322188891.1">
    <property type="nucleotide sequence ID" value="NZ_JAXLPB010000007.1"/>
</dbReference>
<organism evidence="2 3">
    <name type="scientific">Fulvimarina uroteuthidis</name>
    <dbReference type="NCBI Taxonomy" id="3098149"/>
    <lineage>
        <taxon>Bacteria</taxon>
        <taxon>Pseudomonadati</taxon>
        <taxon>Pseudomonadota</taxon>
        <taxon>Alphaproteobacteria</taxon>
        <taxon>Hyphomicrobiales</taxon>
        <taxon>Aurantimonadaceae</taxon>
        <taxon>Fulvimarina</taxon>
    </lineage>
</organism>
<sequence>MANDLGFGQKTRSKLDITTGFEKSRKVVTDDQDLDEAADRASQKSGFESREPTERVKRIRKSKEPSDHVYVRAPISAINRFKAMCNETGESYGEALTRLMKSSGY</sequence>
<dbReference type="Proteomes" id="UP001294412">
    <property type="component" value="Unassembled WGS sequence"/>
</dbReference>
<evidence type="ECO:0000313" key="2">
    <source>
        <dbReference type="EMBL" id="MDY8110900.1"/>
    </source>
</evidence>
<evidence type="ECO:0000313" key="3">
    <source>
        <dbReference type="Proteomes" id="UP001294412"/>
    </source>
</evidence>
<proteinExistence type="predicted"/>
<comment type="caution">
    <text evidence="2">The sequence shown here is derived from an EMBL/GenBank/DDBJ whole genome shotgun (WGS) entry which is preliminary data.</text>
</comment>
<feature type="compositionally biased region" description="Basic and acidic residues" evidence="1">
    <location>
        <begin position="37"/>
        <end position="65"/>
    </location>
</feature>
<keyword evidence="3" id="KW-1185">Reference proteome</keyword>